<dbReference type="EMBL" id="FNGM01000023">
    <property type="protein sequence ID" value="SDN00330.1"/>
    <property type="molecule type" value="Genomic_DNA"/>
</dbReference>
<sequence length="65" mass="7757">MEITTTNSQQAFEQLKRHEADVAFYGGGAQDRPEDIDWLELFEDELWFRCPLPIPTQTVRCHYRR</sequence>
<evidence type="ECO:0000313" key="2">
    <source>
        <dbReference type="EMBL" id="SDN00330.1"/>
    </source>
</evidence>
<dbReference type="EMBL" id="LIPY01000084">
    <property type="protein sequence ID" value="KWX79743.1"/>
    <property type="molecule type" value="Genomic_DNA"/>
</dbReference>
<organism evidence="2 4">
    <name type="scientific">Paenibacillus jilunlii</name>
    <dbReference type="NCBI Taxonomy" id="682956"/>
    <lineage>
        <taxon>Bacteria</taxon>
        <taxon>Bacillati</taxon>
        <taxon>Bacillota</taxon>
        <taxon>Bacilli</taxon>
        <taxon>Bacillales</taxon>
        <taxon>Paenibacillaceae</taxon>
        <taxon>Paenibacillus</taxon>
    </lineage>
</organism>
<keyword evidence="3" id="KW-1185">Reference proteome</keyword>
<dbReference type="Proteomes" id="UP000070252">
    <property type="component" value="Unassembled WGS sequence"/>
</dbReference>
<reference evidence="2 4" key="2">
    <citation type="submission" date="2016-10" db="EMBL/GenBank/DDBJ databases">
        <authorList>
            <person name="de Groot N.N."/>
        </authorList>
    </citation>
    <scope>NUCLEOTIDE SEQUENCE [LARGE SCALE GENOMIC DNA]</scope>
    <source>
        <strain evidence="2 4">CGMCC 1.10239</strain>
    </source>
</reference>
<name>A0A1G9XUB6_9BACL</name>
<accession>A0A1G9XUB6</accession>
<reference evidence="1 3" key="1">
    <citation type="submission" date="2015-08" db="EMBL/GenBank/DDBJ databases">
        <title>Genome of Paenibacillus jilunlii.</title>
        <authorList>
            <person name="Sant'Anna F.H."/>
            <person name="Ambrosini A."/>
            <person name="Souza R."/>
            <person name="Bach E."/>
            <person name="Fernandes G."/>
            <person name="Balsanelli E."/>
            <person name="Baura V.A."/>
            <person name="Pedrosa F.O."/>
            <person name="Souza E.M."/>
            <person name="Passaglia L."/>
        </authorList>
    </citation>
    <scope>NUCLEOTIDE SEQUENCE [LARGE SCALE GENOMIC DNA]</scope>
    <source>
        <strain evidence="1 3">DSM 23019</strain>
    </source>
</reference>
<protein>
    <submittedName>
        <fullName evidence="2">Uncharacterized protein</fullName>
    </submittedName>
</protein>
<evidence type="ECO:0000313" key="3">
    <source>
        <dbReference type="Proteomes" id="UP000070252"/>
    </source>
</evidence>
<dbReference type="Proteomes" id="UP000182783">
    <property type="component" value="Unassembled WGS sequence"/>
</dbReference>
<dbReference type="AlphaFoldDB" id="A0A1G9XUB6"/>
<proteinExistence type="predicted"/>
<evidence type="ECO:0000313" key="1">
    <source>
        <dbReference type="EMBL" id="KWX79743.1"/>
    </source>
</evidence>
<evidence type="ECO:0000313" key="4">
    <source>
        <dbReference type="Proteomes" id="UP000182783"/>
    </source>
</evidence>
<gene>
    <name evidence="1" type="ORF">AML91_02290</name>
    <name evidence="2" type="ORF">SAMN05216191_12332</name>
</gene>